<feature type="transmembrane region" description="Helical" evidence="1">
    <location>
        <begin position="70"/>
        <end position="87"/>
    </location>
</feature>
<dbReference type="InterPro" id="IPR008523">
    <property type="entry name" value="DUF805"/>
</dbReference>
<evidence type="ECO:0000313" key="3">
    <source>
        <dbReference type="Proteomes" id="UP000234881"/>
    </source>
</evidence>
<dbReference type="OrthoDB" id="9812349at2"/>
<reference evidence="2 3" key="1">
    <citation type="submission" date="2018-01" db="EMBL/GenBank/DDBJ databases">
        <title>The draft genome sequence of Cohaesibacter sp. H1304.</title>
        <authorList>
            <person name="Wang N.-N."/>
            <person name="Du Z.-J."/>
        </authorList>
    </citation>
    <scope>NUCLEOTIDE SEQUENCE [LARGE SCALE GENOMIC DNA]</scope>
    <source>
        <strain evidence="2 3">H1304</strain>
    </source>
</reference>
<accession>A0A2N5XVA6</accession>
<dbReference type="AlphaFoldDB" id="A0A2N5XVA6"/>
<dbReference type="EMBL" id="PKUQ01000008">
    <property type="protein sequence ID" value="PLW78410.1"/>
    <property type="molecule type" value="Genomic_DNA"/>
</dbReference>
<evidence type="ECO:0000313" key="2">
    <source>
        <dbReference type="EMBL" id="PLW78410.1"/>
    </source>
</evidence>
<dbReference type="PANTHER" id="PTHR34980">
    <property type="entry name" value="INNER MEMBRANE PROTEIN-RELATED-RELATED"/>
    <property type="match status" value="1"/>
</dbReference>
<keyword evidence="1" id="KW-0472">Membrane</keyword>
<dbReference type="Pfam" id="PF05656">
    <property type="entry name" value="DUF805"/>
    <property type="match status" value="1"/>
</dbReference>
<comment type="caution">
    <text evidence="2">The sequence shown here is derived from an EMBL/GenBank/DDBJ whole genome shotgun (WGS) entry which is preliminary data.</text>
</comment>
<evidence type="ECO:0008006" key="4">
    <source>
        <dbReference type="Google" id="ProtNLM"/>
    </source>
</evidence>
<evidence type="ECO:0000256" key="1">
    <source>
        <dbReference type="SAM" id="Phobius"/>
    </source>
</evidence>
<keyword evidence="1" id="KW-0812">Transmembrane</keyword>
<name>A0A2N5XVA6_9HYPH</name>
<feature type="transmembrane region" description="Helical" evidence="1">
    <location>
        <begin position="99"/>
        <end position="119"/>
    </location>
</feature>
<feature type="transmembrane region" description="Helical" evidence="1">
    <location>
        <begin position="27"/>
        <end position="49"/>
    </location>
</feature>
<dbReference type="GO" id="GO:0005886">
    <property type="term" value="C:plasma membrane"/>
    <property type="evidence" value="ECO:0007669"/>
    <property type="project" value="TreeGrafter"/>
</dbReference>
<protein>
    <recommendedName>
        <fullName evidence="4">DUF805 domain-containing protein</fullName>
    </recommendedName>
</protein>
<dbReference type="PANTHER" id="PTHR34980:SF2">
    <property type="entry name" value="INNER MEMBRANE PROTEIN YHAH-RELATED"/>
    <property type="match status" value="1"/>
</dbReference>
<sequence length="162" mass="17986">MFSLYGKIFSILRASFAFSGRTARKEFWFFFVFYALMYFAALGADVTYFRQAEPTGFLLILQGLFGGREPFVWIHFLLLTPAMASITVRRLHDRGHTGWWGLVYLIPLLGLVPLVAMLGRASQPGFNRFGANPFALANVAKNDAVSSEPAPAEAPSQMAPAE</sequence>
<dbReference type="RefSeq" id="WP_101532661.1">
    <property type="nucleotide sequence ID" value="NZ_PKUQ01000008.1"/>
</dbReference>
<proteinExistence type="predicted"/>
<keyword evidence="1" id="KW-1133">Transmembrane helix</keyword>
<dbReference type="Proteomes" id="UP000234881">
    <property type="component" value="Unassembled WGS sequence"/>
</dbReference>
<keyword evidence="3" id="KW-1185">Reference proteome</keyword>
<gene>
    <name evidence="2" type="ORF">C0081_04775</name>
</gene>
<organism evidence="2 3">
    <name type="scientific">Cohaesibacter celericrescens</name>
    <dbReference type="NCBI Taxonomy" id="2067669"/>
    <lineage>
        <taxon>Bacteria</taxon>
        <taxon>Pseudomonadati</taxon>
        <taxon>Pseudomonadota</taxon>
        <taxon>Alphaproteobacteria</taxon>
        <taxon>Hyphomicrobiales</taxon>
        <taxon>Cohaesibacteraceae</taxon>
    </lineage>
</organism>